<dbReference type="CDD" id="cd06091">
    <property type="entry name" value="KOW_NusG"/>
    <property type="match status" value="1"/>
</dbReference>
<feature type="domain" description="NusG-like N-terminal" evidence="4">
    <location>
        <begin position="4"/>
        <end position="96"/>
    </location>
</feature>
<sequence length="167" mass="19379">MDSKWYAVYTKPRWEKKVAEELTFQGFTNYCPLHRVTRQWSDRKKTIEEPLFTSYVFVKVTEKQLGELRKVNGILNLVHWLGRPAVIPEAEINAIRQFLNEHRNVKLEKTALQVNDTIKVTQGTFQEKEGTVVAIKNHTVKVALPSLGFTLYVETDLDSIEKITEKC</sequence>
<dbReference type="EMBL" id="VTWT01000002">
    <property type="protein sequence ID" value="KAA9340708.1"/>
    <property type="molecule type" value="Genomic_DNA"/>
</dbReference>
<keyword evidence="1" id="KW-0889">Transcription antitermination</keyword>
<dbReference type="GO" id="GO:0006354">
    <property type="term" value="P:DNA-templated transcription elongation"/>
    <property type="evidence" value="ECO:0007669"/>
    <property type="project" value="InterPro"/>
</dbReference>
<keyword evidence="2" id="KW-0805">Transcription regulation</keyword>
<dbReference type="RefSeq" id="WP_150902635.1">
    <property type="nucleotide sequence ID" value="NZ_VTWT01000002.1"/>
</dbReference>
<organism evidence="5 6">
    <name type="scientific">Adhaeribacter soli</name>
    <dbReference type="NCBI Taxonomy" id="2607655"/>
    <lineage>
        <taxon>Bacteria</taxon>
        <taxon>Pseudomonadati</taxon>
        <taxon>Bacteroidota</taxon>
        <taxon>Cytophagia</taxon>
        <taxon>Cytophagales</taxon>
        <taxon>Hymenobacteraceae</taxon>
        <taxon>Adhaeribacter</taxon>
    </lineage>
</organism>
<name>A0A5N1J1U0_9BACT</name>
<protein>
    <submittedName>
        <fullName evidence="5">UpxY family transcription antiterminator</fullName>
    </submittedName>
</protein>
<dbReference type="Pfam" id="PF02357">
    <property type="entry name" value="NusG"/>
    <property type="match status" value="1"/>
</dbReference>
<dbReference type="InterPro" id="IPR036735">
    <property type="entry name" value="NGN_dom_sf"/>
</dbReference>
<dbReference type="AlphaFoldDB" id="A0A5N1J1U0"/>
<gene>
    <name evidence="5" type="ORF">F0P94_04585</name>
</gene>
<evidence type="ECO:0000259" key="4">
    <source>
        <dbReference type="Pfam" id="PF02357"/>
    </source>
</evidence>
<dbReference type="NCBIfam" id="NF033644">
    <property type="entry name" value="antiterm_UpxY"/>
    <property type="match status" value="1"/>
</dbReference>
<dbReference type="SUPFAM" id="SSF50104">
    <property type="entry name" value="Translation proteins SH3-like domain"/>
    <property type="match status" value="1"/>
</dbReference>
<dbReference type="InterPro" id="IPR043425">
    <property type="entry name" value="NusG-like"/>
</dbReference>
<dbReference type="Gene3D" id="3.30.70.940">
    <property type="entry name" value="NusG, N-terminal domain"/>
    <property type="match status" value="1"/>
</dbReference>
<proteinExistence type="predicted"/>
<dbReference type="GO" id="GO:0031564">
    <property type="term" value="P:transcription antitermination"/>
    <property type="evidence" value="ECO:0007669"/>
    <property type="project" value="UniProtKB-KW"/>
</dbReference>
<accession>A0A5N1J1U0</accession>
<evidence type="ECO:0000313" key="5">
    <source>
        <dbReference type="EMBL" id="KAA9340708.1"/>
    </source>
</evidence>
<keyword evidence="3" id="KW-0804">Transcription</keyword>
<evidence type="ECO:0000256" key="3">
    <source>
        <dbReference type="ARBA" id="ARBA00023163"/>
    </source>
</evidence>
<dbReference type="InterPro" id="IPR008991">
    <property type="entry name" value="Translation_prot_SH3-like_sf"/>
</dbReference>
<dbReference type="SUPFAM" id="SSF82679">
    <property type="entry name" value="N-utilization substance G protein NusG, N-terminal domain"/>
    <property type="match status" value="1"/>
</dbReference>
<dbReference type="PANTHER" id="PTHR30265">
    <property type="entry name" value="RHO-INTERACTING TRANSCRIPTION TERMINATION FACTOR NUSG"/>
    <property type="match status" value="1"/>
</dbReference>
<reference evidence="5 6" key="1">
    <citation type="submission" date="2019-09" db="EMBL/GenBank/DDBJ databases">
        <title>Genome sequence of Adhaeribacter sp. M2.</title>
        <authorList>
            <person name="Srinivasan S."/>
        </authorList>
    </citation>
    <scope>NUCLEOTIDE SEQUENCE [LARGE SCALE GENOMIC DNA]</scope>
    <source>
        <strain evidence="5 6">M2</strain>
    </source>
</reference>
<comment type="caution">
    <text evidence="5">The sequence shown here is derived from an EMBL/GenBank/DDBJ whole genome shotgun (WGS) entry which is preliminary data.</text>
</comment>
<dbReference type="InterPro" id="IPR006645">
    <property type="entry name" value="NGN-like_dom"/>
</dbReference>
<evidence type="ECO:0000256" key="1">
    <source>
        <dbReference type="ARBA" id="ARBA00022814"/>
    </source>
</evidence>
<dbReference type="Proteomes" id="UP000326570">
    <property type="component" value="Unassembled WGS sequence"/>
</dbReference>
<dbReference type="PANTHER" id="PTHR30265:SF4">
    <property type="entry name" value="KOW MOTIF FAMILY PROTEIN, EXPRESSED"/>
    <property type="match status" value="1"/>
</dbReference>
<evidence type="ECO:0000256" key="2">
    <source>
        <dbReference type="ARBA" id="ARBA00023015"/>
    </source>
</evidence>
<evidence type="ECO:0000313" key="6">
    <source>
        <dbReference type="Proteomes" id="UP000326570"/>
    </source>
</evidence>
<dbReference type="CDD" id="cd09895">
    <property type="entry name" value="NGN_SP_UpxY"/>
    <property type="match status" value="1"/>
</dbReference>
<keyword evidence="6" id="KW-1185">Reference proteome</keyword>